<feature type="compositionally biased region" description="Basic and acidic residues" evidence="1">
    <location>
        <begin position="25"/>
        <end position="34"/>
    </location>
</feature>
<gene>
    <name evidence="2" type="ORF">ASIM_LOCUS6989</name>
</gene>
<feature type="region of interest" description="Disordered" evidence="1">
    <location>
        <begin position="1"/>
        <end position="40"/>
    </location>
</feature>
<dbReference type="AlphaFoldDB" id="A0A3P6Q8A0"/>
<keyword evidence="3" id="KW-1185">Reference proteome</keyword>
<dbReference type="EMBL" id="UYRR01016122">
    <property type="protein sequence ID" value="VDK28261.1"/>
    <property type="molecule type" value="Genomic_DNA"/>
</dbReference>
<evidence type="ECO:0000256" key="1">
    <source>
        <dbReference type="SAM" id="MobiDB-lite"/>
    </source>
</evidence>
<evidence type="ECO:0000313" key="2">
    <source>
        <dbReference type="EMBL" id="VDK28261.1"/>
    </source>
</evidence>
<dbReference type="Proteomes" id="UP000267096">
    <property type="component" value="Unassembled WGS sequence"/>
</dbReference>
<evidence type="ECO:0000313" key="3">
    <source>
        <dbReference type="Proteomes" id="UP000267096"/>
    </source>
</evidence>
<name>A0A3P6Q8A0_ANISI</name>
<organism evidence="2 3">
    <name type="scientific">Anisakis simplex</name>
    <name type="common">Herring worm</name>
    <dbReference type="NCBI Taxonomy" id="6269"/>
    <lineage>
        <taxon>Eukaryota</taxon>
        <taxon>Metazoa</taxon>
        <taxon>Ecdysozoa</taxon>
        <taxon>Nematoda</taxon>
        <taxon>Chromadorea</taxon>
        <taxon>Rhabditida</taxon>
        <taxon>Spirurina</taxon>
        <taxon>Ascaridomorpha</taxon>
        <taxon>Ascaridoidea</taxon>
        <taxon>Anisakidae</taxon>
        <taxon>Anisakis</taxon>
        <taxon>Anisakis simplex complex</taxon>
    </lineage>
</organism>
<dbReference type="OrthoDB" id="10255522at2759"/>
<protein>
    <submittedName>
        <fullName evidence="2">Uncharacterized protein</fullName>
    </submittedName>
</protein>
<sequence>MQEKMSSMENLEEETSKKIASLEGANKDLEETRFDIQCSS</sequence>
<accession>A0A3P6Q8A0</accession>
<reference evidence="2 3" key="1">
    <citation type="submission" date="2018-11" db="EMBL/GenBank/DDBJ databases">
        <authorList>
            <consortium name="Pathogen Informatics"/>
        </authorList>
    </citation>
    <scope>NUCLEOTIDE SEQUENCE [LARGE SCALE GENOMIC DNA]</scope>
</reference>
<proteinExistence type="predicted"/>